<accession>A0A829NKG3</accession>
<sequence length="134" mass="15201">MTLDLDCVRDTLLTLEKWLVLDDDLEFHHLNLDNICRSSEMLKHSKSSIAYTLVLLNEAGFIKCSISYAGPTIYCLLVNRLTYEGHQFLDSIRPQSTWDKIHTICEKTGLKSLATVMEISDMLLPDTLKAAINP</sequence>
<dbReference type="InterPro" id="IPR019650">
    <property type="entry name" value="DUF2513"/>
</dbReference>
<dbReference type="AlphaFoldDB" id="A0A829NKG3"/>
<dbReference type="Proteomes" id="UP000018690">
    <property type="component" value="Unassembled WGS sequence"/>
</dbReference>
<protein>
    <recommendedName>
        <fullName evidence="3">DUF2513 domain-containing protein</fullName>
    </recommendedName>
</protein>
<dbReference type="RefSeq" id="WP_009244684.1">
    <property type="nucleotide sequence ID" value="NZ_KI669414.1"/>
</dbReference>
<dbReference type="Pfam" id="PF10711">
    <property type="entry name" value="DUF2513"/>
    <property type="match status" value="1"/>
</dbReference>
<proteinExistence type="predicted"/>
<name>A0A829NKG3_MEDG5</name>
<evidence type="ECO:0008006" key="3">
    <source>
        <dbReference type="Google" id="ProtNLM"/>
    </source>
</evidence>
<evidence type="ECO:0000313" key="1">
    <source>
        <dbReference type="EMBL" id="ETD20160.1"/>
    </source>
</evidence>
<organism evidence="1 2">
    <name type="scientific">Mediterraneibacter gnavus (strain CC55_001C)</name>
    <dbReference type="NCBI Taxonomy" id="1073375"/>
    <lineage>
        <taxon>Bacteria</taxon>
        <taxon>Bacillati</taxon>
        <taxon>Bacillota</taxon>
        <taxon>Clostridia</taxon>
        <taxon>Lachnospirales</taxon>
        <taxon>Lachnospiraceae</taxon>
        <taxon>Mediterraneibacter</taxon>
    </lineage>
</organism>
<keyword evidence="2" id="KW-1185">Reference proteome</keyword>
<dbReference type="EMBL" id="AZJF01000001">
    <property type="protein sequence ID" value="ETD20160.1"/>
    <property type="molecule type" value="Genomic_DNA"/>
</dbReference>
<comment type="caution">
    <text evidence="1">The sequence shown here is derived from an EMBL/GenBank/DDBJ whole genome shotgun (WGS) entry which is preliminary data.</text>
</comment>
<reference evidence="1 2" key="1">
    <citation type="submission" date="2013-10" db="EMBL/GenBank/DDBJ databases">
        <title>The Genome Sequence of Ruminococcus gnavus CC55_001C.</title>
        <authorList>
            <consortium name="The Broad Institute Genomics Platform"/>
            <person name="Earl A."/>
            <person name="Allen-Vercoe E."/>
            <person name="Daigneault M."/>
            <person name="Young S.K."/>
            <person name="Zeng Q."/>
            <person name="Gargeya S."/>
            <person name="Fitzgerald M."/>
            <person name="Abouelleil A."/>
            <person name="Alvarado L."/>
            <person name="Chapman S.B."/>
            <person name="Gainer-Dewar J."/>
            <person name="Goldberg J."/>
            <person name="Griggs A."/>
            <person name="Gujja S."/>
            <person name="Hansen M."/>
            <person name="Howarth C."/>
            <person name="Imamovic A."/>
            <person name="Ireland A."/>
            <person name="Larimer J."/>
            <person name="McCowan C."/>
            <person name="Murphy C."/>
            <person name="Pearson M."/>
            <person name="Poon T.W."/>
            <person name="Priest M."/>
            <person name="Roberts A."/>
            <person name="Saif S."/>
            <person name="Shea T."/>
            <person name="Sykes S."/>
            <person name="Wortman J."/>
            <person name="Nusbaum C."/>
            <person name="Birren B."/>
        </authorList>
    </citation>
    <scope>NUCLEOTIDE SEQUENCE [LARGE SCALE GENOMIC DNA]</scope>
    <source>
        <strain evidence="1 2">CC55_001C</strain>
    </source>
</reference>
<evidence type="ECO:0000313" key="2">
    <source>
        <dbReference type="Proteomes" id="UP000018690"/>
    </source>
</evidence>
<gene>
    <name evidence="1" type="ORF">HMPREF1201_00157</name>
</gene>